<keyword evidence="2" id="KW-1185">Reference proteome</keyword>
<dbReference type="InterPro" id="IPR052711">
    <property type="entry name" value="Zinc_ADH-like"/>
</dbReference>
<dbReference type="SUPFAM" id="SSF51735">
    <property type="entry name" value="NAD(P)-binding Rossmann-fold domains"/>
    <property type="match status" value="1"/>
</dbReference>
<evidence type="ECO:0000313" key="2">
    <source>
        <dbReference type="Proteomes" id="UP000249497"/>
    </source>
</evidence>
<protein>
    <recommendedName>
        <fullName evidence="3">Alcohol dehydrogenase-like C-terminal domain-containing protein</fullName>
    </recommendedName>
</protein>
<dbReference type="Gene3D" id="3.90.180.10">
    <property type="entry name" value="Medium-chain alcohol dehydrogenases, catalytic domain"/>
    <property type="match status" value="1"/>
</dbReference>
<dbReference type="EMBL" id="KZ824800">
    <property type="protein sequence ID" value="RAH80869.1"/>
    <property type="molecule type" value="Genomic_DNA"/>
</dbReference>
<dbReference type="PANTHER" id="PTHR45033">
    <property type="match status" value="1"/>
</dbReference>
<dbReference type="AlphaFoldDB" id="A0A8T8WZY9"/>
<gene>
    <name evidence="1" type="ORF">BO86DRAFT_432604</name>
</gene>
<sequence>MRLDSSNNGGSGTIKKSLEAITYGGHFAVIGFLSSAPRDKMPDVAGLALAKGATVCGIMVGSKHMLEDVIRFIGAHNLPIPVEKTFKFTRDKGVRLERGQKVGGYRKGGLAGEASLRPRNQGVRQQQLV</sequence>
<reference evidence="1 2" key="1">
    <citation type="submission" date="2018-02" db="EMBL/GenBank/DDBJ databases">
        <title>The genomes of Aspergillus section Nigri reveals drivers in fungal speciation.</title>
        <authorList>
            <consortium name="DOE Joint Genome Institute"/>
            <person name="Vesth T.C."/>
            <person name="Nybo J."/>
            <person name="Theobald S."/>
            <person name="Brandl J."/>
            <person name="Frisvad J.C."/>
            <person name="Nielsen K.F."/>
            <person name="Lyhne E.K."/>
            <person name="Kogle M.E."/>
            <person name="Kuo A."/>
            <person name="Riley R."/>
            <person name="Clum A."/>
            <person name="Nolan M."/>
            <person name="Lipzen A."/>
            <person name="Salamov A."/>
            <person name="Henrissat B."/>
            <person name="Wiebenga A."/>
            <person name="De vries R.P."/>
            <person name="Grigoriev I.V."/>
            <person name="Mortensen U.H."/>
            <person name="Andersen M.R."/>
            <person name="Baker S.E."/>
        </authorList>
    </citation>
    <scope>NUCLEOTIDE SEQUENCE [LARGE SCALE GENOMIC DNA]</scope>
    <source>
        <strain evidence="1 2">CBS 114.51</strain>
    </source>
</reference>
<dbReference type="RefSeq" id="XP_025526763.1">
    <property type="nucleotide sequence ID" value="XM_025675808.1"/>
</dbReference>
<dbReference type="Proteomes" id="UP000249497">
    <property type="component" value="Unassembled WGS sequence"/>
</dbReference>
<accession>A0A8T8WZY9</accession>
<organism evidence="1 2">
    <name type="scientific">Aspergillus japonicus CBS 114.51</name>
    <dbReference type="NCBI Taxonomy" id="1448312"/>
    <lineage>
        <taxon>Eukaryota</taxon>
        <taxon>Fungi</taxon>
        <taxon>Dikarya</taxon>
        <taxon>Ascomycota</taxon>
        <taxon>Pezizomycotina</taxon>
        <taxon>Eurotiomycetes</taxon>
        <taxon>Eurotiomycetidae</taxon>
        <taxon>Eurotiales</taxon>
        <taxon>Aspergillaceae</taxon>
        <taxon>Aspergillus</taxon>
        <taxon>Aspergillus subgen. Circumdati</taxon>
    </lineage>
</organism>
<name>A0A8T8WZY9_ASPJA</name>
<dbReference type="GeneID" id="37179501"/>
<dbReference type="InterPro" id="IPR036291">
    <property type="entry name" value="NAD(P)-bd_dom_sf"/>
</dbReference>
<dbReference type="PANTHER" id="PTHR45033:SF2">
    <property type="entry name" value="ZINC-TYPE ALCOHOL DEHYDROGENASE-LIKE PROTEIN C1773.06C"/>
    <property type="match status" value="1"/>
</dbReference>
<dbReference type="OrthoDB" id="3509362at2759"/>
<evidence type="ECO:0008006" key="3">
    <source>
        <dbReference type="Google" id="ProtNLM"/>
    </source>
</evidence>
<proteinExistence type="predicted"/>
<dbReference type="Gene3D" id="3.40.50.720">
    <property type="entry name" value="NAD(P)-binding Rossmann-like Domain"/>
    <property type="match status" value="1"/>
</dbReference>
<evidence type="ECO:0000313" key="1">
    <source>
        <dbReference type="EMBL" id="RAH80869.1"/>
    </source>
</evidence>